<dbReference type="NCBIfam" id="TIGR04183">
    <property type="entry name" value="Por_Secre_tail"/>
    <property type="match status" value="1"/>
</dbReference>
<dbReference type="AlphaFoldDB" id="A0A5N1IXM9"/>
<dbReference type="SUPFAM" id="SSF55486">
    <property type="entry name" value="Metalloproteases ('zincins'), catalytic domain"/>
    <property type="match status" value="1"/>
</dbReference>
<dbReference type="InterPro" id="IPR044060">
    <property type="entry name" value="Bacterial_rp_domain"/>
</dbReference>
<evidence type="ECO:0000313" key="4">
    <source>
        <dbReference type="Proteomes" id="UP000326570"/>
    </source>
</evidence>
<dbReference type="Gene3D" id="2.60.40.10">
    <property type="entry name" value="Immunoglobulins"/>
    <property type="match status" value="2"/>
</dbReference>
<organism evidence="3 4">
    <name type="scientific">Adhaeribacter soli</name>
    <dbReference type="NCBI Taxonomy" id="2607655"/>
    <lineage>
        <taxon>Bacteria</taxon>
        <taxon>Pseudomonadati</taxon>
        <taxon>Bacteroidota</taxon>
        <taxon>Cytophagia</taxon>
        <taxon>Cytophagales</taxon>
        <taxon>Hymenobacteraceae</taxon>
        <taxon>Adhaeribacter</taxon>
    </lineage>
</organism>
<dbReference type="Gene3D" id="2.60.120.380">
    <property type="match status" value="1"/>
</dbReference>
<feature type="domain" description="PKD/Chitinase" evidence="2">
    <location>
        <begin position="497"/>
        <end position="584"/>
    </location>
</feature>
<dbReference type="InterPro" id="IPR013783">
    <property type="entry name" value="Ig-like_fold"/>
</dbReference>
<gene>
    <name evidence="3" type="ORF">F0P94_09535</name>
</gene>
<reference evidence="3 4" key="1">
    <citation type="submission" date="2019-09" db="EMBL/GenBank/DDBJ databases">
        <title>Genome sequence of Adhaeribacter sp. M2.</title>
        <authorList>
            <person name="Srinivasan S."/>
        </authorList>
    </citation>
    <scope>NUCLEOTIDE SEQUENCE [LARGE SCALE GENOMIC DNA]</scope>
    <source>
        <strain evidence="3 4">M2</strain>
    </source>
</reference>
<comment type="caution">
    <text evidence="3">The sequence shown here is derived from an EMBL/GenBank/DDBJ whole genome shotgun (WGS) entry which is preliminary data.</text>
</comment>
<evidence type="ECO:0000259" key="2">
    <source>
        <dbReference type="SMART" id="SM00089"/>
    </source>
</evidence>
<sequence length="1076" mass="114564">MKLVYRFLLAFIPFLSFPWLVQAQHSTFVGSAAEVAATFREKMLDKEMNSRVADLQIRHQVNGRKPLILNLTSGKTEAGREKYFGKVEGEPNSGFYLEIAGNEVSGSIILRNSRKYYAYSSINGLVYLAEENIDKKLCVNFQEAAQKSTSASKLGTKPVASVPMLESLPGAGAVVLLDFDGQTVSGTLWNDHFNSGNPIVAAPANLSNTEIQEVWKMISEDFRPFNLNVTTSEAVFNNAPANRRVRAIFSPTNYFFPNAGGVAYVGSFIWGNTSSGETPCWIFNTTSKFAGEAGTHEIGHTMHLLHDGTTTPAEEYYYGHPDWAPIMGVGYYRSLVQWSKGEYLNANRTEDDLNLLTTMNGFSYRPDDHGDAAGTATPLILGSSGTISATANKGIIATQTDVDVFSFNLTGAPISVTVNPDPLYPNLDVALTLRNAANAVVASADPSTMEATLSGTFPAGTYYLYIDGALGAMGANSDYGSLGAYFISGSLSNQAPVVSLTSPVSSATFIAPATITLEAAASDPDGTISKVEFYNGATKLGEDLSAPYTFAWSGVASGTYNLTAKAIDNLNAVSTSAMVTVLVAPNATQYNLNITVVGNGSVTRSPSQVSYLNGTNVTLTATGATGYRFSGWSGDASGSTNPLTLVMNSNKNITATFTPIPTVTKFNLIDATTEKVIRQITSGETLNLATLPSRKLNIQVETSPTTVGSVKMVLSGAQTKTSTDSYKPYSVFGDDKRGNYYSWTPTLGNYTLTATPYSGSNAGGQAGTAQTITFKVVDDPKLVSYDLFITVVGSGSVIKSPSQNTYTGGTVVSLTATPVNGYKFSGWSGSVTSTSNPLSLTMTSSKSITATFTPVLAVTGFNLINASTEQVIQPLSAGAVLNLAKLPTRKLNIQAVTVPATTGSVVMVLSGTQTKNFTDSYAPYAVFGDDRNGNYYAWTPSMGNYSLTATPYSAGNGTGNIGAPLTINFSVIDQAIISSAEEGKTLPEQASVEPLVAAYPNPFRNELKVKINSKISEPAVLTMLDIAGKVLYQRRLEPAVDNYILPAEIINYLASGVYLLRLQQGSQQQVVRVTRE</sequence>
<protein>
    <submittedName>
        <fullName evidence="3">T9SS type A sorting domain-containing protein</fullName>
    </submittedName>
</protein>
<proteinExistence type="predicted"/>
<dbReference type="RefSeq" id="WP_150903655.1">
    <property type="nucleotide sequence ID" value="NZ_VTWT01000004.1"/>
</dbReference>
<evidence type="ECO:0000313" key="3">
    <source>
        <dbReference type="EMBL" id="KAA9339021.1"/>
    </source>
</evidence>
<dbReference type="Pfam" id="PF18998">
    <property type="entry name" value="Flg_new_2"/>
    <property type="match status" value="2"/>
</dbReference>
<dbReference type="SMART" id="SM00089">
    <property type="entry name" value="PKD"/>
    <property type="match status" value="1"/>
</dbReference>
<dbReference type="InterPro" id="IPR026444">
    <property type="entry name" value="Secre_tail"/>
</dbReference>
<name>A0A5N1IXM9_9BACT</name>
<accession>A0A5N1IXM9</accession>
<dbReference type="InterPro" id="IPR022409">
    <property type="entry name" value="PKD/Chitinase_dom"/>
</dbReference>
<keyword evidence="4" id="KW-1185">Reference proteome</keyword>
<evidence type="ECO:0000256" key="1">
    <source>
        <dbReference type="SAM" id="SignalP"/>
    </source>
</evidence>
<dbReference type="Pfam" id="PF17957">
    <property type="entry name" value="Big_7"/>
    <property type="match status" value="1"/>
</dbReference>
<keyword evidence="1" id="KW-0732">Signal</keyword>
<dbReference type="Proteomes" id="UP000326570">
    <property type="component" value="Unassembled WGS sequence"/>
</dbReference>
<feature type="signal peptide" evidence="1">
    <location>
        <begin position="1"/>
        <end position="23"/>
    </location>
</feature>
<dbReference type="EMBL" id="VTWT01000004">
    <property type="protein sequence ID" value="KAA9339021.1"/>
    <property type="molecule type" value="Genomic_DNA"/>
</dbReference>
<feature type="chain" id="PRO_5024992565" evidence="1">
    <location>
        <begin position="24"/>
        <end position="1076"/>
    </location>
</feature>